<dbReference type="InterPro" id="IPR017896">
    <property type="entry name" value="4Fe4S_Fe-S-bd"/>
</dbReference>
<dbReference type="Proteomes" id="UP000435649">
    <property type="component" value="Unassembled WGS sequence"/>
</dbReference>
<dbReference type="AlphaFoldDB" id="A0A844G6F3"/>
<reference evidence="2 3" key="1">
    <citation type="submission" date="2019-08" db="EMBL/GenBank/DDBJ databases">
        <title>In-depth cultivation of the pig gut microbiome towards novel bacterial diversity and tailored functional studies.</title>
        <authorList>
            <person name="Wylensek D."/>
            <person name="Hitch T.C.A."/>
            <person name="Clavel T."/>
        </authorList>
    </citation>
    <scope>NUCLEOTIDE SEQUENCE [LARGE SCALE GENOMIC DNA]</scope>
    <source>
        <strain evidence="2 3">BBE-744-WT-12</strain>
    </source>
</reference>
<evidence type="ECO:0000259" key="1">
    <source>
        <dbReference type="PROSITE" id="PS51379"/>
    </source>
</evidence>
<proteinExistence type="predicted"/>
<name>A0A844G6F3_9BACT</name>
<dbReference type="EMBL" id="VUNS01000020">
    <property type="protein sequence ID" value="MST98544.1"/>
    <property type="molecule type" value="Genomic_DNA"/>
</dbReference>
<feature type="domain" description="4Fe-4S ferredoxin-type" evidence="1">
    <location>
        <begin position="656"/>
        <end position="687"/>
    </location>
</feature>
<dbReference type="RefSeq" id="WP_154419500.1">
    <property type="nucleotide sequence ID" value="NZ_VUNS01000020.1"/>
</dbReference>
<evidence type="ECO:0000313" key="2">
    <source>
        <dbReference type="EMBL" id="MST98544.1"/>
    </source>
</evidence>
<feature type="domain" description="4Fe-4S ferredoxin-type" evidence="1">
    <location>
        <begin position="178"/>
        <end position="208"/>
    </location>
</feature>
<dbReference type="PANTHER" id="PTHR42827:SF1">
    <property type="entry name" value="IRON-SULFUR CLUSTER-BINDING PROTEIN"/>
    <property type="match status" value="1"/>
</dbReference>
<keyword evidence="3" id="KW-1185">Reference proteome</keyword>
<accession>A0A844G6F3</accession>
<organism evidence="2 3">
    <name type="scientific">Victivallis lenta</name>
    <dbReference type="NCBI Taxonomy" id="2606640"/>
    <lineage>
        <taxon>Bacteria</taxon>
        <taxon>Pseudomonadati</taxon>
        <taxon>Lentisphaerota</taxon>
        <taxon>Lentisphaeria</taxon>
        <taxon>Victivallales</taxon>
        <taxon>Victivallaceae</taxon>
        <taxon>Victivallis</taxon>
    </lineage>
</organism>
<gene>
    <name evidence="2" type="ORF">FYJ85_16015</name>
</gene>
<sequence>MNAETVYRVDNAETVKIKHYALETLRADLVGIANIGRFAGAPVKMSPQGVMPSARSVIVMAIHHPDAAIELGGKKHPQEIGPYQIQYHMNWRLDDMSYRMSNFLEKLGWNAVPIVSSNIWRYRGYKDLKEQFAPDVSHIHSAVAAGLAEYGYSGLAITPEFGARVRFVTVITDAELTPSPLLEPGSVCDSCMICKRECRSGALSKEIKGWNVIEYEGRQYRYANKNLWRCSWGEHFDLDLDLPIPDVVDEKVIMEATVKYGRRGGEMGSCLRYCLPKALRYWDRDYTNAPRRRRRYIENPEVQGAVPRGLFEEIRALGGGWGVDHVVVRSADELRESSGIDIGALMPGAIRSVSMVSMRRPLSLCDGIPNRERNLPDAAWSPIMTQAGYDAVRLLEKFGYSACQYLNFPEETFAASLTGAPGMEIRTLTLLTDAPLPLTGSELPFSARRNGPPRELTDRLEEEARLRECDLFGVAPAERLAAIVPDLKAIFEGEVEYVGRNKADSFHKPYDPVVTKEARRVCGPADYLPGAKSVIVIGLRMPKATVDITARTPAEAAGPYVFAQYETIMRLRVAAWNLTGLLEAAGYRGVYTLDLHNTGSVCMNPRGEYPDAFSNAFAAVGAGLGALSLCGSVVNPRFGSNMRYVAIVTDAELAPNEVLKSVELGCAGCSGSCFSACKTAAFQPEVHEIVLGGVPQRFRKFDVNRCNWAKRYSLVGSEGNQYTGWHLDLAYPEQLNEETLADALRQLPHIEKIRPCNFEQCVLACPHARKQ</sequence>
<evidence type="ECO:0000313" key="3">
    <source>
        <dbReference type="Proteomes" id="UP000435649"/>
    </source>
</evidence>
<dbReference type="PANTHER" id="PTHR42827">
    <property type="entry name" value="IRON-SULFUR CLUSTER-BINDING PROTEIN-RELATED"/>
    <property type="match status" value="1"/>
</dbReference>
<comment type="caution">
    <text evidence="2">The sequence shown here is derived from an EMBL/GenBank/DDBJ whole genome shotgun (WGS) entry which is preliminary data.</text>
</comment>
<protein>
    <recommendedName>
        <fullName evidence="1">4Fe-4S ferredoxin-type domain-containing protein</fullName>
    </recommendedName>
</protein>
<dbReference type="PROSITE" id="PS51379">
    <property type="entry name" value="4FE4S_FER_2"/>
    <property type="match status" value="2"/>
</dbReference>